<evidence type="ECO:0000313" key="4">
    <source>
        <dbReference type="Proteomes" id="UP000327013"/>
    </source>
</evidence>
<proteinExistence type="inferred from homology"/>
<comment type="similarity">
    <text evidence="1">Belongs to the 'GDSL' lipolytic enzyme family.</text>
</comment>
<evidence type="ECO:0000313" key="3">
    <source>
        <dbReference type="EMBL" id="KAE8023549.1"/>
    </source>
</evidence>
<dbReference type="PANTHER" id="PTHR22835:SF510">
    <property type="entry name" value="GDSL ESTERASE_LIPASE"/>
    <property type="match status" value="1"/>
</dbReference>
<dbReference type="InterPro" id="IPR036514">
    <property type="entry name" value="SGNH_hydro_sf"/>
</dbReference>
<accession>A0A5N6R184</accession>
<dbReference type="PANTHER" id="PTHR22835">
    <property type="entry name" value="ZINC FINGER FYVE DOMAIN CONTAINING PROTEIN"/>
    <property type="match status" value="1"/>
</dbReference>
<dbReference type="GO" id="GO:0016788">
    <property type="term" value="F:hydrolase activity, acting on ester bonds"/>
    <property type="evidence" value="ECO:0007669"/>
    <property type="project" value="InterPro"/>
</dbReference>
<dbReference type="Gene3D" id="3.40.50.1110">
    <property type="entry name" value="SGNH hydrolase"/>
    <property type="match status" value="2"/>
</dbReference>
<dbReference type="AlphaFoldDB" id="A0A5N6R184"/>
<keyword evidence="2" id="KW-0325">Glycoprotein</keyword>
<gene>
    <name evidence="3" type="ORF">FH972_009229</name>
</gene>
<protein>
    <submittedName>
        <fullName evidence="3">Uncharacterized protein</fullName>
    </submittedName>
</protein>
<dbReference type="EMBL" id="CM017323">
    <property type="protein sequence ID" value="KAE8023549.1"/>
    <property type="molecule type" value="Genomic_DNA"/>
</dbReference>
<dbReference type="InterPro" id="IPR001087">
    <property type="entry name" value="GDSL"/>
</dbReference>
<reference evidence="3 4" key="1">
    <citation type="submission" date="2019-06" db="EMBL/GenBank/DDBJ databases">
        <title>A chromosomal-level reference genome of Carpinus fangiana (Coryloideae, Betulaceae).</title>
        <authorList>
            <person name="Yang X."/>
            <person name="Wang Z."/>
            <person name="Zhang L."/>
            <person name="Hao G."/>
            <person name="Liu J."/>
            <person name="Yang Y."/>
        </authorList>
    </citation>
    <scope>NUCLEOTIDE SEQUENCE [LARGE SCALE GENOMIC DNA]</scope>
    <source>
        <strain evidence="3">Cfa_2016G</strain>
        <tissue evidence="3">Leaf</tissue>
    </source>
</reference>
<keyword evidence="4" id="KW-1185">Reference proteome</keyword>
<evidence type="ECO:0000256" key="1">
    <source>
        <dbReference type="ARBA" id="ARBA00008668"/>
    </source>
</evidence>
<dbReference type="Proteomes" id="UP000327013">
    <property type="component" value="Chromosome 3"/>
</dbReference>
<evidence type="ECO:0000256" key="2">
    <source>
        <dbReference type="ARBA" id="ARBA00023180"/>
    </source>
</evidence>
<organism evidence="3 4">
    <name type="scientific">Carpinus fangiana</name>
    <dbReference type="NCBI Taxonomy" id="176857"/>
    <lineage>
        <taxon>Eukaryota</taxon>
        <taxon>Viridiplantae</taxon>
        <taxon>Streptophyta</taxon>
        <taxon>Embryophyta</taxon>
        <taxon>Tracheophyta</taxon>
        <taxon>Spermatophyta</taxon>
        <taxon>Magnoliopsida</taxon>
        <taxon>eudicotyledons</taxon>
        <taxon>Gunneridae</taxon>
        <taxon>Pentapetalae</taxon>
        <taxon>rosids</taxon>
        <taxon>fabids</taxon>
        <taxon>Fagales</taxon>
        <taxon>Betulaceae</taxon>
        <taxon>Carpinus</taxon>
    </lineage>
</organism>
<dbReference type="OrthoDB" id="1600564at2759"/>
<sequence>MAPTSAPAAAVMARRQAEKLGLPYLNAYLDSIGTNFRHGANFATGGSTIQPVGAKIYGMGFSPISLDIQLLQFEQFKERTIELYKQGGSSYIKSSLPRPEDFSNALYTLDIGQNDLHGFTNPLEFCCGGYGNDHVACGKKAIVNGTEVFGASCSNPSVYISWDSIHYSHAANKWVANQILNGNHSDPPVPITKACRKQSPL</sequence>
<dbReference type="Pfam" id="PF00657">
    <property type="entry name" value="Lipase_GDSL"/>
    <property type="match status" value="1"/>
</dbReference>
<name>A0A5N6R184_9ROSI</name>